<reference evidence="3" key="1">
    <citation type="submission" date="2016-05" db="EMBL/GenBank/DDBJ databases">
        <authorList>
            <person name="Lavstsen T."/>
            <person name="Jespersen J.S."/>
        </authorList>
    </citation>
    <scope>NUCLEOTIDE SEQUENCE</scope>
    <source>
        <tissue evidence="3">Brain</tissue>
    </source>
</reference>
<evidence type="ECO:0000256" key="1">
    <source>
        <dbReference type="SAM" id="MobiDB-lite"/>
    </source>
</evidence>
<dbReference type="EMBL" id="HAEF01002277">
    <property type="protein sequence ID" value="SBR39659.1"/>
    <property type="molecule type" value="Transcribed_RNA"/>
</dbReference>
<gene>
    <name evidence="3" type="primary">BX324155.1</name>
</gene>
<reference evidence="3" key="2">
    <citation type="submission" date="2016-06" db="EMBL/GenBank/DDBJ databases">
        <title>The genome of a short-lived fish provides insights into sex chromosome evolution and the genetic control of aging.</title>
        <authorList>
            <person name="Reichwald K."/>
            <person name="Felder M."/>
            <person name="Petzold A."/>
            <person name="Koch P."/>
            <person name="Groth M."/>
            <person name="Platzer M."/>
        </authorList>
    </citation>
    <scope>NUCLEOTIDE SEQUENCE</scope>
    <source>
        <tissue evidence="3">Brain</tissue>
    </source>
</reference>
<keyword evidence="2" id="KW-0732">Signal</keyword>
<accession>A0A1A8L6Z7</accession>
<feature type="signal peptide" evidence="2">
    <location>
        <begin position="1"/>
        <end position="32"/>
    </location>
</feature>
<feature type="compositionally biased region" description="Polar residues" evidence="1">
    <location>
        <begin position="139"/>
        <end position="149"/>
    </location>
</feature>
<protein>
    <submittedName>
        <fullName evidence="3">Uncharacterized protein</fullName>
    </submittedName>
</protein>
<dbReference type="AlphaFoldDB" id="A0A1A8L6Z7"/>
<organism evidence="3">
    <name type="scientific">Nothobranchius pienaari</name>
    <dbReference type="NCBI Taxonomy" id="704102"/>
    <lineage>
        <taxon>Eukaryota</taxon>
        <taxon>Metazoa</taxon>
        <taxon>Chordata</taxon>
        <taxon>Craniata</taxon>
        <taxon>Vertebrata</taxon>
        <taxon>Euteleostomi</taxon>
        <taxon>Actinopterygii</taxon>
        <taxon>Neopterygii</taxon>
        <taxon>Teleostei</taxon>
        <taxon>Neoteleostei</taxon>
        <taxon>Acanthomorphata</taxon>
        <taxon>Ovalentaria</taxon>
        <taxon>Atherinomorphae</taxon>
        <taxon>Cyprinodontiformes</taxon>
        <taxon>Nothobranchiidae</taxon>
        <taxon>Nothobranchius</taxon>
    </lineage>
</organism>
<sequence length="161" mass="17946">MVSVILGNWRRIISSQMLLLVTLFYLFYPTGAAPSVTTEQLDMGVWDLIENTTLPLEPFEELTKEICSSTASAADVIPSVLVLKRLLAKDAAADHGVKTTKARLLEAVSKRFADIKKDPLQFGNHHRPKASQRDPNQEAEASNTTTSRESATTRILFFQVW</sequence>
<feature type="chain" id="PRO_5008373968" evidence="2">
    <location>
        <begin position="33"/>
        <end position="161"/>
    </location>
</feature>
<feature type="region of interest" description="Disordered" evidence="1">
    <location>
        <begin position="120"/>
        <end position="149"/>
    </location>
</feature>
<name>A0A1A8L6Z7_9TELE</name>
<proteinExistence type="predicted"/>
<evidence type="ECO:0000313" key="3">
    <source>
        <dbReference type="EMBL" id="SBR39659.1"/>
    </source>
</evidence>
<evidence type="ECO:0000256" key="2">
    <source>
        <dbReference type="SAM" id="SignalP"/>
    </source>
</evidence>